<keyword evidence="1" id="KW-0812">Transmembrane</keyword>
<sequence length="114" mass="13290">MRFYWLIVGILAVWRITHLLAAEDGPWQSLAEFRRRANNGFFAELFDCFYCLSLWVAAPVAWLIGEDWKEWVLLWFALSGAAILLERATTRSNEVPFATYTEDPEDDDGMLRKK</sequence>
<feature type="transmembrane region" description="Helical" evidence="1">
    <location>
        <begin position="41"/>
        <end position="64"/>
    </location>
</feature>
<proteinExistence type="predicted"/>
<evidence type="ECO:0000313" key="2">
    <source>
        <dbReference type="EMBL" id="SDQ55425.1"/>
    </source>
</evidence>
<organism evidence="2 3">
    <name type="scientific">Nitrosospira multiformis</name>
    <dbReference type="NCBI Taxonomy" id="1231"/>
    <lineage>
        <taxon>Bacteria</taxon>
        <taxon>Pseudomonadati</taxon>
        <taxon>Pseudomonadota</taxon>
        <taxon>Betaproteobacteria</taxon>
        <taxon>Nitrosomonadales</taxon>
        <taxon>Nitrosomonadaceae</taxon>
        <taxon>Nitrosospira</taxon>
    </lineage>
</organism>
<keyword evidence="1" id="KW-0472">Membrane</keyword>
<dbReference type="Proteomes" id="UP000183471">
    <property type="component" value="Unassembled WGS sequence"/>
</dbReference>
<comment type="caution">
    <text evidence="2">The sequence shown here is derived from an EMBL/GenBank/DDBJ whole genome shotgun (WGS) entry which is preliminary data.</text>
</comment>
<feature type="transmembrane region" description="Helical" evidence="1">
    <location>
        <begin position="71"/>
        <end position="89"/>
    </location>
</feature>
<reference evidence="2 3" key="1">
    <citation type="submission" date="2016-10" db="EMBL/GenBank/DDBJ databases">
        <authorList>
            <person name="Varghese N."/>
            <person name="Submissions S."/>
        </authorList>
    </citation>
    <scope>NUCLEOTIDE SEQUENCE [LARGE SCALE GENOMIC DNA]</scope>
    <source>
        <strain evidence="2 3">Nl1</strain>
    </source>
</reference>
<dbReference type="Pfam" id="PF07098">
    <property type="entry name" value="DUF1360"/>
    <property type="match status" value="1"/>
</dbReference>
<evidence type="ECO:0008006" key="4">
    <source>
        <dbReference type="Google" id="ProtNLM"/>
    </source>
</evidence>
<gene>
    <name evidence="2" type="ORF">SAMN05216402_1296</name>
</gene>
<evidence type="ECO:0000313" key="3">
    <source>
        <dbReference type="Proteomes" id="UP000183471"/>
    </source>
</evidence>
<protein>
    <recommendedName>
        <fullName evidence="4">DUF1360 domain-containing protein</fullName>
    </recommendedName>
</protein>
<accession>A0ABY0TAX1</accession>
<keyword evidence="3" id="KW-1185">Reference proteome</keyword>
<evidence type="ECO:0000256" key="1">
    <source>
        <dbReference type="SAM" id="Phobius"/>
    </source>
</evidence>
<name>A0ABY0TAX1_9PROT</name>
<dbReference type="InterPro" id="IPR010773">
    <property type="entry name" value="Mycophage_PG1_Gp7"/>
</dbReference>
<dbReference type="RefSeq" id="WP_074634169.1">
    <property type="nucleotide sequence ID" value="NZ_FNKY01000001.1"/>
</dbReference>
<keyword evidence="1" id="KW-1133">Transmembrane helix</keyword>
<dbReference type="EMBL" id="FNKY01000001">
    <property type="protein sequence ID" value="SDQ55425.1"/>
    <property type="molecule type" value="Genomic_DNA"/>
</dbReference>